<evidence type="ECO:0000256" key="4">
    <source>
        <dbReference type="PIRNR" id="PIRNR023577"/>
    </source>
</evidence>
<reference evidence="6" key="1">
    <citation type="journal article" date="2020" name="Nat. Commun.">
        <title>Large-scale genome sequencing of mycorrhizal fungi provides insights into the early evolution of symbiotic traits.</title>
        <authorList>
            <person name="Miyauchi S."/>
            <person name="Kiss E."/>
            <person name="Kuo A."/>
            <person name="Drula E."/>
            <person name="Kohler A."/>
            <person name="Sanchez-Garcia M."/>
            <person name="Morin E."/>
            <person name="Andreopoulos B."/>
            <person name="Barry K.W."/>
            <person name="Bonito G."/>
            <person name="Buee M."/>
            <person name="Carver A."/>
            <person name="Chen C."/>
            <person name="Cichocki N."/>
            <person name="Clum A."/>
            <person name="Culley D."/>
            <person name="Crous P.W."/>
            <person name="Fauchery L."/>
            <person name="Girlanda M."/>
            <person name="Hayes R.D."/>
            <person name="Keri Z."/>
            <person name="LaButti K."/>
            <person name="Lipzen A."/>
            <person name="Lombard V."/>
            <person name="Magnuson J."/>
            <person name="Maillard F."/>
            <person name="Murat C."/>
            <person name="Nolan M."/>
            <person name="Ohm R.A."/>
            <person name="Pangilinan J."/>
            <person name="Pereira M.F."/>
            <person name="Perotto S."/>
            <person name="Peter M."/>
            <person name="Pfister S."/>
            <person name="Riley R."/>
            <person name="Sitrit Y."/>
            <person name="Stielow J.B."/>
            <person name="Szollosi G."/>
            <person name="Zifcakova L."/>
            <person name="Stursova M."/>
            <person name="Spatafora J.W."/>
            <person name="Tedersoo L."/>
            <person name="Vaario L.M."/>
            <person name="Yamada A."/>
            <person name="Yan M."/>
            <person name="Wang P."/>
            <person name="Xu J."/>
            <person name="Bruns T."/>
            <person name="Baldrian P."/>
            <person name="Vilgalys R."/>
            <person name="Dunand C."/>
            <person name="Henrissat B."/>
            <person name="Grigoriev I.V."/>
            <person name="Hibbett D."/>
            <person name="Nagy L.G."/>
            <person name="Martin F.M."/>
        </authorList>
    </citation>
    <scope>NUCLEOTIDE SEQUENCE</scope>
    <source>
        <strain evidence="6">UP504</strain>
    </source>
</reference>
<keyword evidence="3 4" id="KW-0539">Nucleus</keyword>
<proteinExistence type="inferred from homology"/>
<protein>
    <recommendedName>
        <fullName evidence="5">Nitric oxide synthase-interacting protein zinc-finger domain-containing protein</fullName>
    </recommendedName>
</protein>
<sequence length="350" mass="38956">MESIETKHSRNNTASSVFTYAEYKKLDSHYGTKKQRLGAESMRPFDACSLCLQRAREPTACSRGHIYCKECIYADLLAQRKEIKRHQAKLEAMAREEEETKFRAREAARERVLADFEKEHLGLAAKKNSKTGEQEIGSASGTSTLGVKRKFAFDQDTIDKLALEAEEAALKQIEVEQAEARRAKLPDFWLPSLTPVALPGPLKDIKLQCLCHQSQPSHPISLKSLIPMTFTYEKPASSTPTSSSTPKVDQKTICPSCKKELSNSTNLSRSRFFHSCFCCSNIRYVKLVLIACSHVICRTCSDTLVRTSHQCAVCDKSAKDKEIIDMDREGTGFSAGGRAETSKVGVAFQG</sequence>
<keyword evidence="7" id="KW-1185">Reference proteome</keyword>
<dbReference type="GO" id="GO:0061630">
    <property type="term" value="F:ubiquitin protein ligase activity"/>
    <property type="evidence" value="ECO:0007669"/>
    <property type="project" value="InterPro"/>
</dbReference>
<dbReference type="InterPro" id="IPR031790">
    <property type="entry name" value="Znf-NOSIP"/>
</dbReference>
<name>A0A9P6AMI8_9AGAM</name>
<evidence type="ECO:0000313" key="7">
    <source>
        <dbReference type="Proteomes" id="UP000886523"/>
    </source>
</evidence>
<dbReference type="OrthoDB" id="116827at2759"/>
<comment type="caution">
    <text evidence="6">The sequence shown here is derived from an EMBL/GenBank/DDBJ whole genome shotgun (WGS) entry which is preliminary data.</text>
</comment>
<dbReference type="PANTHER" id="PTHR13063">
    <property type="entry name" value="ENOS INTERACTING PROTEIN"/>
    <property type="match status" value="1"/>
</dbReference>
<evidence type="ECO:0000259" key="5">
    <source>
        <dbReference type="Pfam" id="PF15906"/>
    </source>
</evidence>
<dbReference type="PIRSF" id="PIRSF023577">
    <property type="entry name" value="ENOS_interacting"/>
    <property type="match status" value="1"/>
</dbReference>
<dbReference type="PANTHER" id="PTHR13063:SF10">
    <property type="entry name" value="NITRIC OXIDE SYNTHASE-INTERACTING PROTEIN"/>
    <property type="match status" value="1"/>
</dbReference>
<gene>
    <name evidence="6" type="ORF">BS47DRAFT_1377781</name>
</gene>
<dbReference type="EMBL" id="MU129064">
    <property type="protein sequence ID" value="KAF9508154.1"/>
    <property type="molecule type" value="Genomic_DNA"/>
</dbReference>
<evidence type="ECO:0000256" key="2">
    <source>
        <dbReference type="ARBA" id="ARBA00008126"/>
    </source>
</evidence>
<dbReference type="AlphaFoldDB" id="A0A9P6AMI8"/>
<dbReference type="SUPFAM" id="SSF57850">
    <property type="entry name" value="RING/U-box"/>
    <property type="match status" value="1"/>
</dbReference>
<evidence type="ECO:0000256" key="1">
    <source>
        <dbReference type="ARBA" id="ARBA00004123"/>
    </source>
</evidence>
<dbReference type="InterPro" id="IPR016818">
    <property type="entry name" value="NOSIP"/>
</dbReference>
<comment type="similarity">
    <text evidence="2 4">Belongs to the NOSIP family.</text>
</comment>
<dbReference type="GO" id="GO:0005634">
    <property type="term" value="C:nucleus"/>
    <property type="evidence" value="ECO:0007669"/>
    <property type="project" value="UniProtKB-SubCell"/>
</dbReference>
<dbReference type="InterPro" id="IPR013083">
    <property type="entry name" value="Znf_RING/FYVE/PHD"/>
</dbReference>
<organism evidence="6 7">
    <name type="scientific">Hydnum rufescens UP504</name>
    <dbReference type="NCBI Taxonomy" id="1448309"/>
    <lineage>
        <taxon>Eukaryota</taxon>
        <taxon>Fungi</taxon>
        <taxon>Dikarya</taxon>
        <taxon>Basidiomycota</taxon>
        <taxon>Agaricomycotina</taxon>
        <taxon>Agaricomycetes</taxon>
        <taxon>Cantharellales</taxon>
        <taxon>Hydnaceae</taxon>
        <taxon>Hydnum</taxon>
    </lineage>
</organism>
<evidence type="ECO:0000256" key="3">
    <source>
        <dbReference type="ARBA" id="ARBA00023242"/>
    </source>
</evidence>
<comment type="subcellular location">
    <subcellularLocation>
        <location evidence="1 4">Nucleus</location>
    </subcellularLocation>
</comment>
<dbReference type="Proteomes" id="UP000886523">
    <property type="component" value="Unassembled WGS sequence"/>
</dbReference>
<feature type="domain" description="Nitric oxide synthase-interacting protein zinc-finger" evidence="5">
    <location>
        <begin position="8"/>
        <end position="79"/>
    </location>
</feature>
<evidence type="ECO:0000313" key="6">
    <source>
        <dbReference type="EMBL" id="KAF9508154.1"/>
    </source>
</evidence>
<dbReference type="Gene3D" id="3.30.40.10">
    <property type="entry name" value="Zinc/RING finger domain, C3HC4 (zinc finger)"/>
    <property type="match status" value="1"/>
</dbReference>
<accession>A0A9P6AMI8</accession>
<dbReference type="Pfam" id="PF15906">
    <property type="entry name" value="zf-NOSIP"/>
    <property type="match status" value="1"/>
</dbReference>